<dbReference type="EMBL" id="PGEY01000001">
    <property type="protein sequence ID" value="PJJ45085.1"/>
    <property type="molecule type" value="Genomic_DNA"/>
</dbReference>
<feature type="region of interest" description="Disordered" evidence="1">
    <location>
        <begin position="70"/>
        <end position="91"/>
    </location>
</feature>
<sequence>MNKDCHLPRGAILALALEPIGIGAATESTTSHWLVKPSASIGLVAAKLQELVRLRPSWFQLGSSFGVPGFPGGTESRGGEATGKPAECHRA</sequence>
<organism evidence="2 3">
    <name type="scientific">Glutamicibacter mysorens</name>
    <dbReference type="NCBI Taxonomy" id="257984"/>
    <lineage>
        <taxon>Bacteria</taxon>
        <taxon>Bacillati</taxon>
        <taxon>Actinomycetota</taxon>
        <taxon>Actinomycetes</taxon>
        <taxon>Micrococcales</taxon>
        <taxon>Micrococcaceae</taxon>
        <taxon>Glutamicibacter</taxon>
    </lineage>
</organism>
<evidence type="ECO:0000256" key="1">
    <source>
        <dbReference type="SAM" id="MobiDB-lite"/>
    </source>
</evidence>
<protein>
    <submittedName>
        <fullName evidence="2">Uncharacterized protein</fullName>
    </submittedName>
</protein>
<accession>A0ABX4N076</accession>
<gene>
    <name evidence="2" type="ORF">ATK23_2340</name>
</gene>
<name>A0ABX4N076_9MICC</name>
<comment type="caution">
    <text evidence="2">The sequence shown here is derived from an EMBL/GenBank/DDBJ whole genome shotgun (WGS) entry which is preliminary data.</text>
</comment>
<evidence type="ECO:0000313" key="3">
    <source>
        <dbReference type="Proteomes" id="UP000229263"/>
    </source>
</evidence>
<evidence type="ECO:0000313" key="2">
    <source>
        <dbReference type="EMBL" id="PJJ45085.1"/>
    </source>
</evidence>
<reference evidence="2 3" key="1">
    <citation type="submission" date="2017-11" db="EMBL/GenBank/DDBJ databases">
        <title>Sequencing the genomes of 1000 actinobacteria strains.</title>
        <authorList>
            <person name="Klenk H.-P."/>
        </authorList>
    </citation>
    <scope>NUCLEOTIDE SEQUENCE [LARGE SCALE GENOMIC DNA]</scope>
    <source>
        <strain evidence="2 3">DSM 12798</strain>
    </source>
</reference>
<proteinExistence type="predicted"/>
<dbReference type="Proteomes" id="UP000229263">
    <property type="component" value="Unassembled WGS sequence"/>
</dbReference>
<keyword evidence="3" id="KW-1185">Reference proteome</keyword>